<feature type="region of interest" description="Disordered" evidence="2">
    <location>
        <begin position="788"/>
        <end position="813"/>
    </location>
</feature>
<sequence length="1277" mass="141981">MQNKKPLQSRHRAAAAGSATGEQQAPAVPRMLRRSTKQSFMDVDLQYLMKLDATTCDPFENSSAIFDDPPSLFRALPASATSTGLPGSDQWMSTETIRLQKEQEDLRAQYLQFLHQLHQSNPHAFMVHMNTFAAEHPQEFTQLQAYIRYQEQVVNQKNEEARRQEEMRQYQFQLEQRVRQEQELSQFKQYQELQSQQEQVREMQQLLQEWLLKRQQARATSFRLNTNGKDDGLDMADVFTIALQRDPGLVQRMMSTTGPGQGLGLLLTPAQQQEFGQFLEQRKIQDLMAQEKKRQDLMAAGFSSLAFQSQPTVSSFSAPSFSANTAAGSNMLGSAQWNGGDSNMLSMNWATTAFGSSSLGLGSEPIAFPSRFQPPMTNEQYLKRNSRGINRRNPPSIANILGCIEDTLDALIIFEACRQGVLPRIHRRLLEAERGDSNLPTLATMDPSTPAHSTQTQMATVATAGPSDAPTKPERPSSSLITPGSVFVFDEDESGIRRWTDGRIWSPSRICGNFLVYRELFRKLNSEKCLNPKEKARMSDGSGLQDKALREKVEKDNLIVLGCMKGTFVLKRDGLIKKTICVRGVRLPPLDELRKSDRSSSSRAPRYSSTGMQHLVCYEKPGAMESLHRPRAYAELLDLPLSRTFIMMQKYREPIYITPLCIDVKPIESTDEYVSSSRVSRVRDAPKELTNSARRKRLRSLDVVGHSNQQESCSSFRDSDPATMLLSSNKTTAITRHPYPTRSRDRQPLMAEQTLTLAAFSAAHTPESRWSRDLSRSLTATEDLSEISMEDVRESSAELHPNDSLTVRGHKSEDGNWHLIPASILPYMDLSAYRTQSPTSTGHPLEHGYRPEQPSHPDASDGDPESRYFSSKPLSPHGHCAFKSQRLEPKQDRGESVSTGKNLLQLSESGRRWTARNDESQDQADEIHCSLKSASLEPWGGETEEYSLSVASSLSLHAEWSTGSLSSQGSPSPSLSLSPAGNQASNRDSGYSLPESSTPSGQLTYSECRETSSSVYKYPNVPSEIVSPLFTTSSREMYMANDLPEYQGTQGHDVASIMEYESSTSGCRAKPHSRATTHQPHSTSSQAQHDFPYPTERPQFGSRADTVGVAAGSIRSRMLQSLPLVRMHAVSSAGSSLASHVLATPSVRPYPTGGVPLAVAFQPNSEEEGPWGCGTTLIETASLTPAINAPRFSHIGSMSKNYQEQQNPQASDPLAQRIARVHSILPVALQDGYSVLGVKQELDNGPFLSNSSLRGNKKLLLTLEALCLKWYYSSNKR</sequence>
<feature type="compositionally biased region" description="Polar residues" evidence="2">
    <location>
        <begin position="1076"/>
        <end position="1088"/>
    </location>
</feature>
<dbReference type="AlphaFoldDB" id="A0A9P6RMZ9"/>
<dbReference type="Proteomes" id="UP000738325">
    <property type="component" value="Unassembled WGS sequence"/>
</dbReference>
<feature type="region of interest" description="Disordered" evidence="2">
    <location>
        <begin position="835"/>
        <end position="924"/>
    </location>
</feature>
<dbReference type="Pfam" id="PF09729">
    <property type="entry name" value="Gti1_Pac2"/>
    <property type="match status" value="2"/>
</dbReference>
<name>A0A9P6RMZ9_9FUNG</name>
<dbReference type="OrthoDB" id="2413924at2759"/>
<gene>
    <name evidence="3" type="ORF">BGZ99_002229</name>
</gene>
<proteinExistence type="predicted"/>
<evidence type="ECO:0000313" key="4">
    <source>
        <dbReference type="Proteomes" id="UP000738325"/>
    </source>
</evidence>
<evidence type="ECO:0000256" key="1">
    <source>
        <dbReference type="SAM" id="Coils"/>
    </source>
</evidence>
<keyword evidence="4" id="KW-1185">Reference proteome</keyword>
<feature type="region of interest" description="Disordered" evidence="2">
    <location>
        <begin position="438"/>
        <end position="480"/>
    </location>
</feature>
<feature type="compositionally biased region" description="Polar residues" evidence="2">
    <location>
        <begin position="896"/>
        <end position="908"/>
    </location>
</feature>
<dbReference type="InterPro" id="IPR018608">
    <property type="entry name" value="Gti1/Pac2"/>
</dbReference>
<protein>
    <submittedName>
        <fullName evidence="3">Uncharacterized protein</fullName>
    </submittedName>
</protein>
<feature type="compositionally biased region" description="Basic and acidic residues" evidence="2">
    <location>
        <begin position="909"/>
        <end position="924"/>
    </location>
</feature>
<reference evidence="3" key="1">
    <citation type="journal article" date="2020" name="Fungal Divers.">
        <title>Resolving the Mortierellaceae phylogeny through synthesis of multi-gene phylogenetics and phylogenomics.</title>
        <authorList>
            <person name="Vandepol N."/>
            <person name="Liber J."/>
            <person name="Desiro A."/>
            <person name="Na H."/>
            <person name="Kennedy M."/>
            <person name="Barry K."/>
            <person name="Grigoriev I.V."/>
            <person name="Miller A.N."/>
            <person name="O'Donnell K."/>
            <person name="Stajich J.E."/>
            <person name="Bonito G."/>
        </authorList>
    </citation>
    <scope>NUCLEOTIDE SEQUENCE</scope>
    <source>
        <strain evidence="3">REB-010B</strain>
    </source>
</reference>
<feature type="region of interest" description="Disordered" evidence="2">
    <location>
        <begin position="962"/>
        <end position="1006"/>
    </location>
</feature>
<feature type="compositionally biased region" description="Basic and acidic residues" evidence="2">
    <location>
        <begin position="885"/>
        <end position="895"/>
    </location>
</feature>
<feature type="compositionally biased region" description="Low complexity" evidence="2">
    <location>
        <begin position="962"/>
        <end position="981"/>
    </location>
</feature>
<evidence type="ECO:0000256" key="2">
    <source>
        <dbReference type="SAM" id="MobiDB-lite"/>
    </source>
</evidence>
<feature type="region of interest" description="Disordered" evidence="2">
    <location>
        <begin position="1062"/>
        <end position="1091"/>
    </location>
</feature>
<feature type="compositionally biased region" description="Basic and acidic residues" evidence="2">
    <location>
        <begin position="790"/>
        <end position="801"/>
    </location>
</feature>
<feature type="compositionally biased region" description="Polar residues" evidence="2">
    <location>
        <begin position="438"/>
        <end position="460"/>
    </location>
</feature>
<accession>A0A9P6RMZ9</accession>
<organism evidence="3 4">
    <name type="scientific">Dissophora globulifera</name>
    <dbReference type="NCBI Taxonomy" id="979702"/>
    <lineage>
        <taxon>Eukaryota</taxon>
        <taxon>Fungi</taxon>
        <taxon>Fungi incertae sedis</taxon>
        <taxon>Mucoromycota</taxon>
        <taxon>Mortierellomycotina</taxon>
        <taxon>Mortierellomycetes</taxon>
        <taxon>Mortierellales</taxon>
        <taxon>Mortierellaceae</taxon>
        <taxon>Dissophora</taxon>
    </lineage>
</organism>
<dbReference type="PANTHER" id="PTHR28027">
    <property type="entry name" value="TRANSCRIPTIONAL REGULATOR MIT1"/>
    <property type="match status" value="1"/>
</dbReference>
<dbReference type="PANTHER" id="PTHR28027:SF2">
    <property type="entry name" value="TRANSCRIPTIONAL REGULATOR MIT1"/>
    <property type="match status" value="1"/>
</dbReference>
<dbReference type="EMBL" id="JAAAIP010000164">
    <property type="protein sequence ID" value="KAG0324071.1"/>
    <property type="molecule type" value="Genomic_DNA"/>
</dbReference>
<feature type="region of interest" description="Disordered" evidence="2">
    <location>
        <begin position="1"/>
        <end position="30"/>
    </location>
</feature>
<feature type="coiled-coil region" evidence="1">
    <location>
        <begin position="193"/>
        <end position="220"/>
    </location>
</feature>
<evidence type="ECO:0000313" key="3">
    <source>
        <dbReference type="EMBL" id="KAG0324071.1"/>
    </source>
</evidence>
<keyword evidence="1" id="KW-0175">Coiled coil</keyword>
<feature type="compositionally biased region" description="Basic and acidic residues" evidence="2">
    <location>
        <begin position="844"/>
        <end position="859"/>
    </location>
</feature>
<feature type="compositionally biased region" description="Polar residues" evidence="2">
    <location>
        <begin position="982"/>
        <end position="1006"/>
    </location>
</feature>
<dbReference type="GO" id="GO:0003677">
    <property type="term" value="F:DNA binding"/>
    <property type="evidence" value="ECO:0007669"/>
    <property type="project" value="TreeGrafter"/>
</dbReference>
<comment type="caution">
    <text evidence="3">The sequence shown here is derived from an EMBL/GenBank/DDBJ whole genome shotgun (WGS) entry which is preliminary data.</text>
</comment>